<feature type="compositionally biased region" description="Basic residues" evidence="4">
    <location>
        <begin position="677"/>
        <end position="690"/>
    </location>
</feature>
<dbReference type="InterPro" id="IPR051625">
    <property type="entry name" value="Signaling_Regulatory_Domain"/>
</dbReference>
<accession>A0A9W6Z5U1</accession>
<keyword evidence="1" id="KW-0677">Repeat</keyword>
<evidence type="ECO:0000313" key="5">
    <source>
        <dbReference type="EMBL" id="GMH48687.1"/>
    </source>
</evidence>
<dbReference type="PANTHER" id="PTHR22872">
    <property type="entry name" value="BTK-BINDING PROTEIN-RELATED"/>
    <property type="match status" value="1"/>
</dbReference>
<gene>
    <name evidence="5" type="ORF">TrRE_jg3901</name>
</gene>
<feature type="region of interest" description="Disordered" evidence="4">
    <location>
        <begin position="242"/>
        <end position="288"/>
    </location>
</feature>
<feature type="compositionally biased region" description="Basic and acidic residues" evidence="4">
    <location>
        <begin position="1399"/>
        <end position="1435"/>
    </location>
</feature>
<organism evidence="5 6">
    <name type="scientific">Triparma retinervis</name>
    <dbReference type="NCBI Taxonomy" id="2557542"/>
    <lineage>
        <taxon>Eukaryota</taxon>
        <taxon>Sar</taxon>
        <taxon>Stramenopiles</taxon>
        <taxon>Ochrophyta</taxon>
        <taxon>Bolidophyceae</taxon>
        <taxon>Parmales</taxon>
        <taxon>Triparmaceae</taxon>
        <taxon>Triparma</taxon>
    </lineage>
</organism>
<keyword evidence="6" id="KW-1185">Reference proteome</keyword>
<dbReference type="SMART" id="SM00557">
    <property type="entry name" value="IG_FLMN"/>
    <property type="match status" value="2"/>
</dbReference>
<evidence type="ECO:0000256" key="2">
    <source>
        <dbReference type="PROSITE-ProRule" id="PRU00087"/>
    </source>
</evidence>
<protein>
    <submittedName>
        <fullName evidence="5">Uncharacterized protein</fullName>
    </submittedName>
</protein>
<evidence type="ECO:0000313" key="6">
    <source>
        <dbReference type="Proteomes" id="UP001165082"/>
    </source>
</evidence>
<dbReference type="InterPro" id="IPR014756">
    <property type="entry name" value="Ig_E-set"/>
</dbReference>
<dbReference type="EMBL" id="BRXZ01001882">
    <property type="protein sequence ID" value="GMH48687.1"/>
    <property type="molecule type" value="Genomic_DNA"/>
</dbReference>
<feature type="repeat" description="Filamin" evidence="2">
    <location>
        <begin position="540"/>
        <end position="659"/>
    </location>
</feature>
<dbReference type="SUPFAM" id="SSF81296">
    <property type="entry name" value="E set domains"/>
    <property type="match status" value="3"/>
</dbReference>
<evidence type="ECO:0000256" key="4">
    <source>
        <dbReference type="SAM" id="MobiDB-lite"/>
    </source>
</evidence>
<evidence type="ECO:0000256" key="1">
    <source>
        <dbReference type="ARBA" id="ARBA00022737"/>
    </source>
</evidence>
<name>A0A9W6Z5U1_9STRA</name>
<feature type="non-terminal residue" evidence="5">
    <location>
        <position position="1"/>
    </location>
</feature>
<dbReference type="Pfam" id="PF00415">
    <property type="entry name" value="RCC1"/>
    <property type="match status" value="1"/>
</dbReference>
<dbReference type="PRINTS" id="PR00633">
    <property type="entry name" value="RCCNDNSATION"/>
</dbReference>
<sequence>MYAWGCNTRGQCGAPSSERSFLDLKRDNKLKDIDSIIHADLVDDATLVVTRKGKVFIMGRTEIVDSLNRAHVHIGPVLDSGGIPTLMHLPTPKFKVLRVACAPRHTLLCTSSGVVLSRGCKSKGRMGIHDPDSNSSEAEPVDWEASPFMEVLSPSIRHAFINNVFASGANSIALTDRGKLFSWGDHSSHLLGFPSNNHCIYEPRLIGGLGEVRISKVSLGAFHALAVSDSGNVYGWGHLPRTVHKGGQGNTSDSKTSGLRRRSPQTVLGNNVINSSSDKPSAALAPSTTPVTNPTLMEFFATQGMAIGGAWAARKSSGYVEDASVNSVNAVNPVDPVIGFNSSLSHSLFATTKAVVTALDHRPAKNEEDLKVYPPNCTAFGPGLNLKLPPNGGSSSSFSRRSPMPAENYKAVVAGEWNEFTVVARNSSNEDLTSLQFSPDCSYIEELVVQVEKVGKRKAISDRSKRHKTKTVGMTRRANEATTKIKDNGDGTLDVSFLCSSGGLYAINIGFRKKFHRETPERTTLPEAIMDSPFECLVLPPTGDPGHARVYGEIIEINTCPCGENRMLIHLHDAAGFPVRGGGHDVNVVLMPEYDEASLSHVASPLGKKRIGVVEAQIEDHDDGYYTATFTVTRSGDYNMWVRVGGWLLNPGNSSSSFVTDPERPTSFSPPPPTSGRQRRNSRSSKKHKLSPLTTVASFPRKIHVYQGLPHVKTSSLDLSRFQTGNVENFLDMATSAGMKSQFFINLRDKYGNFATCERDGIEVSITYCDVGHTAVPFSVTEKKLGVYSVEFKPQMAGEVLVVCTMNALVEGIDGDDGTESLADPYDHRVYGSAEGMIESPVKKMKLVKMSGCPFKLKVEEVPLAERLDPELSFMSVLGAKTDVAGGGGGGGGWCWGKHASLGGGAFGLVKLTMRDKKGSPISLDNVADEGLRGLENQMRGLITVSLRRVERSPMICPTAMGGRGFQFGDVANCLSPRAGEKGGEARAGGIRSRKDKFRRKFQLGGGGDVEAEERRMSPVVVNSSFKIELSHESFNMMSVIEDRTGGDVVKDSILLKVELPLADDFFVMRAEFNGKTIGRGDHGDGLFLTVVPQLNLDFSGREGFLGEGTKVSDGFMFMVWGGEEVGGRGNGIGSVGRHNLGKRKEEGAEEALTQVLPQRIAKGSRIYHEMNQGSRGAGKKLSVIACVLDARSDAKLSSIAAKAIGLLGCVGDDVLGRLKVLLTFVVSVTGGEFHDENGTGDEQSDIMRESARFWQRIWALQGKAETISLNAGDIAGVLAKTGLPTFQFGSTVLTVLRAVLFKYICDRCGLNGCSVKKLDDQRSVEVVVGAEFCVDFVNLAVFKIGGEGGVVEGEGGAEEVEEEVTGRKVLNSPRVNIGEEFGGGIRGGAVESGGEWGGKSERVNGREKDEEAKIREKEMGDRRGGGDGEERNIEGSDFVAAVIREDEN</sequence>
<dbReference type="OrthoDB" id="61110at2759"/>
<dbReference type="InterPro" id="IPR000408">
    <property type="entry name" value="Reg_chr_condens"/>
</dbReference>
<dbReference type="SUPFAM" id="SSF50985">
    <property type="entry name" value="RCC1/BLIP-II"/>
    <property type="match status" value="1"/>
</dbReference>
<dbReference type="Gene3D" id="2.60.40.10">
    <property type="entry name" value="Immunoglobulins"/>
    <property type="match status" value="3"/>
</dbReference>
<feature type="region of interest" description="Disordered" evidence="4">
    <location>
        <begin position="655"/>
        <end position="692"/>
    </location>
</feature>
<dbReference type="InterPro" id="IPR009091">
    <property type="entry name" value="RCC1/BLIP-II"/>
</dbReference>
<dbReference type="PROSITE" id="PS50194">
    <property type="entry name" value="FILAMIN_REPEAT"/>
    <property type="match status" value="2"/>
</dbReference>
<dbReference type="Proteomes" id="UP001165082">
    <property type="component" value="Unassembled WGS sequence"/>
</dbReference>
<dbReference type="PROSITE" id="PS50012">
    <property type="entry name" value="RCC1_3"/>
    <property type="match status" value="1"/>
</dbReference>
<feature type="region of interest" description="Disordered" evidence="4">
    <location>
        <begin position="1391"/>
        <end position="1449"/>
    </location>
</feature>
<dbReference type="InterPro" id="IPR001298">
    <property type="entry name" value="Filamin/ABP280_rpt"/>
</dbReference>
<proteinExistence type="predicted"/>
<dbReference type="InterPro" id="IPR017868">
    <property type="entry name" value="Filamin/ABP280_repeat-like"/>
</dbReference>
<dbReference type="InterPro" id="IPR013783">
    <property type="entry name" value="Ig-like_fold"/>
</dbReference>
<reference evidence="5" key="1">
    <citation type="submission" date="2022-07" db="EMBL/GenBank/DDBJ databases">
        <title>Genome analysis of Parmales, a sister group of diatoms, reveals the evolutionary specialization of diatoms from phago-mixotrophs to photoautotrophs.</title>
        <authorList>
            <person name="Ban H."/>
            <person name="Sato S."/>
            <person name="Yoshikawa S."/>
            <person name="Kazumasa Y."/>
            <person name="Nakamura Y."/>
            <person name="Ichinomiya M."/>
            <person name="Saitoh K."/>
            <person name="Sato N."/>
            <person name="Blanc-Mathieu R."/>
            <person name="Endo H."/>
            <person name="Kuwata A."/>
            <person name="Ogata H."/>
        </authorList>
    </citation>
    <scope>NUCLEOTIDE SEQUENCE</scope>
</reference>
<feature type="compositionally biased region" description="Polar residues" evidence="4">
    <location>
        <begin position="264"/>
        <end position="279"/>
    </location>
</feature>
<feature type="repeat" description="Filamin" evidence="2">
    <location>
        <begin position="369"/>
        <end position="538"/>
    </location>
</feature>
<dbReference type="PANTHER" id="PTHR22872:SF2">
    <property type="entry name" value="INHIBITOR OF BRUTON TYROSINE KINASE"/>
    <property type="match status" value="1"/>
</dbReference>
<evidence type="ECO:0000256" key="3">
    <source>
        <dbReference type="PROSITE-ProRule" id="PRU00235"/>
    </source>
</evidence>
<comment type="caution">
    <text evidence="5">The sequence shown here is derived from an EMBL/GenBank/DDBJ whole genome shotgun (WGS) entry which is preliminary data.</text>
</comment>
<dbReference type="Gene3D" id="2.130.10.30">
    <property type="entry name" value="Regulator of chromosome condensation 1/beta-lactamase-inhibitor protein II"/>
    <property type="match status" value="1"/>
</dbReference>
<feature type="repeat" description="RCC1" evidence="3">
    <location>
        <begin position="178"/>
        <end position="230"/>
    </location>
</feature>
<dbReference type="Pfam" id="PF00630">
    <property type="entry name" value="Filamin"/>
    <property type="match status" value="2"/>
</dbReference>